<evidence type="ECO:0000313" key="2">
    <source>
        <dbReference type="EMBL" id="KAK2104416.1"/>
    </source>
</evidence>
<evidence type="ECO:0000256" key="1">
    <source>
        <dbReference type="SAM" id="MobiDB-lite"/>
    </source>
</evidence>
<comment type="caution">
    <text evidence="2">The sequence shown here is derived from an EMBL/GenBank/DDBJ whole genome shotgun (WGS) entry which is preliminary data.</text>
</comment>
<accession>A0ABQ9V595</accession>
<feature type="compositionally biased region" description="Polar residues" evidence="1">
    <location>
        <begin position="35"/>
        <end position="48"/>
    </location>
</feature>
<reference evidence="2 3" key="1">
    <citation type="submission" date="2023-05" db="EMBL/GenBank/DDBJ databases">
        <title>B98-5 Cell Line De Novo Hybrid Assembly: An Optical Mapping Approach.</title>
        <authorList>
            <person name="Kananen K."/>
            <person name="Auerbach J.A."/>
            <person name="Kautto E."/>
            <person name="Blachly J.S."/>
        </authorList>
    </citation>
    <scope>NUCLEOTIDE SEQUENCE [LARGE SCALE GENOMIC DNA]</scope>
    <source>
        <strain evidence="2">B95-8</strain>
        <tissue evidence="2">Cell line</tissue>
    </source>
</reference>
<evidence type="ECO:0000313" key="3">
    <source>
        <dbReference type="Proteomes" id="UP001266305"/>
    </source>
</evidence>
<sequence>MEYKMNEGVSYEFKFPFRNNNKWQRNASKGPHSPQVPSQVQSPMTSRLNAGKGDGKMPPPERAANIPRSISSDGRPLERRRKTSNRPLNKFFVRHIPDLAAPEGGKYISSSAPSRKLLEWFVRLQAAELEGP</sequence>
<proteinExistence type="predicted"/>
<organism evidence="2 3">
    <name type="scientific">Saguinus oedipus</name>
    <name type="common">Cotton-top tamarin</name>
    <name type="synonym">Oedipomidas oedipus</name>
    <dbReference type="NCBI Taxonomy" id="9490"/>
    <lineage>
        <taxon>Eukaryota</taxon>
        <taxon>Metazoa</taxon>
        <taxon>Chordata</taxon>
        <taxon>Craniata</taxon>
        <taxon>Vertebrata</taxon>
        <taxon>Euteleostomi</taxon>
        <taxon>Mammalia</taxon>
        <taxon>Eutheria</taxon>
        <taxon>Euarchontoglires</taxon>
        <taxon>Primates</taxon>
        <taxon>Haplorrhini</taxon>
        <taxon>Platyrrhini</taxon>
        <taxon>Cebidae</taxon>
        <taxon>Callitrichinae</taxon>
        <taxon>Saguinus</taxon>
    </lineage>
</organism>
<gene>
    <name evidence="2" type="primary">SIPA1L1_2</name>
    <name evidence="2" type="ORF">P7K49_018272</name>
</gene>
<name>A0ABQ9V595_SAGOE</name>
<protein>
    <submittedName>
        <fullName evidence="2">Signal-induced proliferation-associated 1-like protein 1</fullName>
    </submittedName>
</protein>
<dbReference type="Proteomes" id="UP001266305">
    <property type="component" value="Unassembled WGS sequence"/>
</dbReference>
<dbReference type="EMBL" id="JASSZA010000008">
    <property type="protein sequence ID" value="KAK2104416.1"/>
    <property type="molecule type" value="Genomic_DNA"/>
</dbReference>
<feature type="region of interest" description="Disordered" evidence="1">
    <location>
        <begin position="21"/>
        <end position="89"/>
    </location>
</feature>
<keyword evidence="3" id="KW-1185">Reference proteome</keyword>